<protein>
    <submittedName>
        <fullName evidence="1">13993_t:CDS:1</fullName>
    </submittedName>
</protein>
<accession>A0ACA9KJ49</accession>
<keyword evidence="2" id="KW-1185">Reference proteome</keyword>
<dbReference type="EMBL" id="CAJVPW010001078">
    <property type="protein sequence ID" value="CAG8474754.1"/>
    <property type="molecule type" value="Genomic_DNA"/>
</dbReference>
<gene>
    <name evidence="1" type="ORF">SPELUC_LOCUS1857</name>
</gene>
<organism evidence="1 2">
    <name type="scientific">Cetraspora pellucida</name>
    <dbReference type="NCBI Taxonomy" id="1433469"/>
    <lineage>
        <taxon>Eukaryota</taxon>
        <taxon>Fungi</taxon>
        <taxon>Fungi incertae sedis</taxon>
        <taxon>Mucoromycota</taxon>
        <taxon>Glomeromycotina</taxon>
        <taxon>Glomeromycetes</taxon>
        <taxon>Diversisporales</taxon>
        <taxon>Gigasporaceae</taxon>
        <taxon>Cetraspora</taxon>
    </lineage>
</organism>
<reference evidence="1" key="1">
    <citation type="submission" date="2021-06" db="EMBL/GenBank/DDBJ databases">
        <authorList>
            <person name="Kallberg Y."/>
            <person name="Tangrot J."/>
            <person name="Rosling A."/>
        </authorList>
    </citation>
    <scope>NUCLEOTIDE SEQUENCE</scope>
    <source>
        <strain evidence="1">28 12/20/2015</strain>
    </source>
</reference>
<feature type="non-terminal residue" evidence="1">
    <location>
        <position position="124"/>
    </location>
</feature>
<evidence type="ECO:0000313" key="1">
    <source>
        <dbReference type="EMBL" id="CAG8474754.1"/>
    </source>
</evidence>
<name>A0ACA9KJ49_9GLOM</name>
<comment type="caution">
    <text evidence="1">The sequence shown here is derived from an EMBL/GenBank/DDBJ whole genome shotgun (WGS) entry which is preliminary data.</text>
</comment>
<evidence type="ECO:0000313" key="2">
    <source>
        <dbReference type="Proteomes" id="UP000789366"/>
    </source>
</evidence>
<proteinExistence type="predicted"/>
<dbReference type="Proteomes" id="UP000789366">
    <property type="component" value="Unassembled WGS sequence"/>
</dbReference>
<sequence length="124" mass="14486">MLKEQDTEALITFLQEQELNVSKDIFKVLCKTEVNSQSFLMMTENKFIKARVVLDSAIILSKEVELSKNRTKKLFSLYYIIEELKEVFKLYKIITYKLEGENSSLCFCVEDVKQKLENISSVID</sequence>